<evidence type="ECO:0000313" key="7">
    <source>
        <dbReference type="Proteomes" id="UP000009879"/>
    </source>
</evidence>
<dbReference type="InterPro" id="IPR009061">
    <property type="entry name" value="DNA-bd_dom_put_sf"/>
</dbReference>
<keyword evidence="4" id="KW-0804">Transcription</keyword>
<dbReference type="PROSITE" id="PS50937">
    <property type="entry name" value="HTH_MERR_2"/>
    <property type="match status" value="2"/>
</dbReference>
<organism evidence="6 7">
    <name type="scientific">Brevibacterium casei S18</name>
    <dbReference type="NCBI Taxonomy" id="1229781"/>
    <lineage>
        <taxon>Bacteria</taxon>
        <taxon>Bacillati</taxon>
        <taxon>Actinomycetota</taxon>
        <taxon>Actinomycetes</taxon>
        <taxon>Micrococcales</taxon>
        <taxon>Brevibacteriaceae</taxon>
        <taxon>Brevibacterium</taxon>
    </lineage>
</organism>
<dbReference type="SMART" id="SM00422">
    <property type="entry name" value="HTH_MERR"/>
    <property type="match status" value="2"/>
</dbReference>
<evidence type="ECO:0000256" key="1">
    <source>
        <dbReference type="ARBA" id="ARBA00022491"/>
    </source>
</evidence>
<protein>
    <submittedName>
        <fullName evidence="6">MerR family transcriptional regulator</fullName>
    </submittedName>
</protein>
<keyword evidence="7" id="KW-1185">Reference proteome</keyword>
<proteinExistence type="predicted"/>
<dbReference type="Pfam" id="PF00376">
    <property type="entry name" value="MerR"/>
    <property type="match status" value="1"/>
</dbReference>
<dbReference type="InterPro" id="IPR000551">
    <property type="entry name" value="MerR-type_HTH_dom"/>
</dbReference>
<sequence>MATTMTTAEAARAAGCSVQQVRRLETLGAIPAAERLPNGHRRFTETHVRALIAYRRLASAIGPVAALDTFISRSERSPADTAAVLGGFAAGLDAERTRALAVREMLVGLDAETDDGAESMTMSQLTHALGVPASTLRFWEDEGLVSPDRVARGATRARIYRPAAIREARITAELRAAGYRIPAVREFIDALRVHGEVDQARAALESRIEALTGRLLDLFRAAATIVEGG</sequence>
<feature type="domain" description="HTH merR-type" evidence="5">
    <location>
        <begin position="119"/>
        <end position="190"/>
    </location>
</feature>
<evidence type="ECO:0000313" key="6">
    <source>
        <dbReference type="EMBL" id="EKU47314.1"/>
    </source>
</evidence>
<gene>
    <name evidence="6" type="ORF">C272_08792</name>
</gene>
<keyword evidence="1" id="KW-0678">Repressor</keyword>
<name>K9AJ71_9MICO</name>
<evidence type="ECO:0000256" key="2">
    <source>
        <dbReference type="ARBA" id="ARBA00023015"/>
    </source>
</evidence>
<dbReference type="Gene3D" id="1.10.1660.10">
    <property type="match status" value="2"/>
</dbReference>
<dbReference type="GO" id="GO:0003700">
    <property type="term" value="F:DNA-binding transcription factor activity"/>
    <property type="evidence" value="ECO:0007669"/>
    <property type="project" value="InterPro"/>
</dbReference>
<dbReference type="SUPFAM" id="SSF46955">
    <property type="entry name" value="Putative DNA-binding domain"/>
    <property type="match status" value="2"/>
</dbReference>
<dbReference type="InterPro" id="IPR047057">
    <property type="entry name" value="MerR_fam"/>
</dbReference>
<dbReference type="Pfam" id="PF13411">
    <property type="entry name" value="MerR_1"/>
    <property type="match status" value="1"/>
</dbReference>
<evidence type="ECO:0000256" key="3">
    <source>
        <dbReference type="ARBA" id="ARBA00023125"/>
    </source>
</evidence>
<evidence type="ECO:0000259" key="5">
    <source>
        <dbReference type="PROSITE" id="PS50937"/>
    </source>
</evidence>
<dbReference type="PANTHER" id="PTHR30204:SF69">
    <property type="entry name" value="MERR-FAMILY TRANSCRIPTIONAL REGULATOR"/>
    <property type="match status" value="1"/>
</dbReference>
<reference evidence="6 7" key="1">
    <citation type="submission" date="2012-09" db="EMBL/GenBank/DDBJ databases">
        <title>Genome Sequence of Brevibacterium casei S18.</title>
        <authorList>
            <person name="Sharma R."/>
            <person name="Singh A."/>
            <person name="Jangir P.K."/>
        </authorList>
    </citation>
    <scope>NUCLEOTIDE SEQUENCE [LARGE SCALE GENOMIC DNA]</scope>
    <source>
        <strain evidence="6 7">S18</strain>
    </source>
</reference>
<dbReference type="EMBL" id="AMSP01000006">
    <property type="protein sequence ID" value="EKU47314.1"/>
    <property type="molecule type" value="Genomic_DNA"/>
</dbReference>
<dbReference type="PANTHER" id="PTHR30204">
    <property type="entry name" value="REDOX-CYCLING DRUG-SENSING TRANSCRIPTIONAL ACTIVATOR SOXR"/>
    <property type="match status" value="1"/>
</dbReference>
<dbReference type="GO" id="GO:0003677">
    <property type="term" value="F:DNA binding"/>
    <property type="evidence" value="ECO:0007669"/>
    <property type="project" value="UniProtKB-KW"/>
</dbReference>
<accession>K9AJ71</accession>
<keyword evidence="3" id="KW-0238">DNA-binding</keyword>
<dbReference type="AlphaFoldDB" id="K9AJ71"/>
<dbReference type="Proteomes" id="UP000009879">
    <property type="component" value="Unassembled WGS sequence"/>
</dbReference>
<evidence type="ECO:0000256" key="4">
    <source>
        <dbReference type="ARBA" id="ARBA00023163"/>
    </source>
</evidence>
<comment type="caution">
    <text evidence="6">The sequence shown here is derived from an EMBL/GenBank/DDBJ whole genome shotgun (WGS) entry which is preliminary data.</text>
</comment>
<keyword evidence="2" id="KW-0805">Transcription regulation</keyword>
<dbReference type="eggNOG" id="COG0789">
    <property type="taxonomic scope" value="Bacteria"/>
</dbReference>
<feature type="domain" description="HTH merR-type" evidence="5">
    <location>
        <begin position="4"/>
        <end position="51"/>
    </location>
</feature>
<dbReference type="PATRIC" id="fig|1229781.4.peg.1765"/>